<protein>
    <submittedName>
        <fullName evidence="1">Uncharacterized protein</fullName>
    </submittedName>
</protein>
<evidence type="ECO:0000313" key="2">
    <source>
        <dbReference type="Proteomes" id="UP000075515"/>
    </source>
</evidence>
<dbReference type="EMBL" id="JEMC01003268">
    <property type="protein sequence ID" value="KYF82470.1"/>
    <property type="molecule type" value="Genomic_DNA"/>
</dbReference>
<proteinExistence type="predicted"/>
<evidence type="ECO:0000313" key="1">
    <source>
        <dbReference type="EMBL" id="KYF82470.1"/>
    </source>
</evidence>
<gene>
    <name evidence="1" type="ORF">BE18_46060</name>
</gene>
<name>A0A150RQQ7_SORCE</name>
<sequence>MSNEPTISQILGRGPEAIATWIELILEGREPRPDGVDWPVLVQLAASDAISMGPSRDGLEWAKVTIAIYENMERLFDRAADDSDERRVMNLRSFFIKTLGPRRGDPLLDPDLLIAWFRRTVHASPKDAAARAERCRDVMQRAPADAARDESWLSEMRELRRIKNVLSVLEPMTSRSDVQLDEDILEWLRARPRLP</sequence>
<dbReference type="Proteomes" id="UP000075515">
    <property type="component" value="Unassembled WGS sequence"/>
</dbReference>
<accession>A0A150RQQ7</accession>
<reference evidence="1 2" key="1">
    <citation type="submission" date="2014-02" db="EMBL/GenBank/DDBJ databases">
        <title>The small core and large imbalanced accessory genome model reveals a collaborative survival strategy of Sorangium cellulosum strains in nature.</title>
        <authorList>
            <person name="Han K."/>
            <person name="Peng R."/>
            <person name="Blom J."/>
            <person name="Li Y.-Z."/>
        </authorList>
    </citation>
    <scope>NUCLEOTIDE SEQUENCE [LARGE SCALE GENOMIC DNA]</scope>
    <source>
        <strain evidence="1 2">So0149</strain>
    </source>
</reference>
<organism evidence="1 2">
    <name type="scientific">Sorangium cellulosum</name>
    <name type="common">Polyangium cellulosum</name>
    <dbReference type="NCBI Taxonomy" id="56"/>
    <lineage>
        <taxon>Bacteria</taxon>
        <taxon>Pseudomonadati</taxon>
        <taxon>Myxococcota</taxon>
        <taxon>Polyangia</taxon>
        <taxon>Polyangiales</taxon>
        <taxon>Polyangiaceae</taxon>
        <taxon>Sorangium</taxon>
    </lineage>
</organism>
<dbReference type="AlphaFoldDB" id="A0A150RQQ7"/>
<comment type="caution">
    <text evidence="1">The sequence shown here is derived from an EMBL/GenBank/DDBJ whole genome shotgun (WGS) entry which is preliminary data.</text>
</comment>